<dbReference type="Proteomes" id="UP000789366">
    <property type="component" value="Unassembled WGS sequence"/>
</dbReference>
<proteinExistence type="predicted"/>
<evidence type="ECO:0000313" key="2">
    <source>
        <dbReference type="Proteomes" id="UP000789366"/>
    </source>
</evidence>
<feature type="non-terminal residue" evidence="1">
    <location>
        <position position="47"/>
    </location>
</feature>
<evidence type="ECO:0000313" key="1">
    <source>
        <dbReference type="EMBL" id="CAG8640763.1"/>
    </source>
</evidence>
<accession>A0ACA9NDY3</accession>
<gene>
    <name evidence="1" type="ORF">SPELUC_LOCUS8558</name>
</gene>
<dbReference type="EMBL" id="CAJVPW010013004">
    <property type="protein sequence ID" value="CAG8640763.1"/>
    <property type="molecule type" value="Genomic_DNA"/>
</dbReference>
<organism evidence="1 2">
    <name type="scientific">Cetraspora pellucida</name>
    <dbReference type="NCBI Taxonomy" id="1433469"/>
    <lineage>
        <taxon>Eukaryota</taxon>
        <taxon>Fungi</taxon>
        <taxon>Fungi incertae sedis</taxon>
        <taxon>Mucoromycota</taxon>
        <taxon>Glomeromycotina</taxon>
        <taxon>Glomeromycetes</taxon>
        <taxon>Diversisporales</taxon>
        <taxon>Gigasporaceae</taxon>
        <taxon>Cetraspora</taxon>
    </lineage>
</organism>
<keyword evidence="2" id="KW-1185">Reference proteome</keyword>
<reference evidence="1" key="1">
    <citation type="submission" date="2021-06" db="EMBL/GenBank/DDBJ databases">
        <authorList>
            <person name="Kallberg Y."/>
            <person name="Tangrot J."/>
            <person name="Rosling A."/>
        </authorList>
    </citation>
    <scope>NUCLEOTIDE SEQUENCE</scope>
    <source>
        <strain evidence="1">28 12/20/2015</strain>
    </source>
</reference>
<protein>
    <submittedName>
        <fullName evidence="1">4114_t:CDS:1</fullName>
    </submittedName>
</protein>
<name>A0ACA9NDY3_9GLOM</name>
<comment type="caution">
    <text evidence="1">The sequence shown here is derived from an EMBL/GenBank/DDBJ whole genome shotgun (WGS) entry which is preliminary data.</text>
</comment>
<sequence>MKVCCDRQVSVTIDRSSQPDPSKLSKAGYGKIAHSGKSLTYNKKVEK</sequence>